<accession>A0A5N6E7D4</accession>
<evidence type="ECO:0000313" key="2">
    <source>
        <dbReference type="Proteomes" id="UP000326799"/>
    </source>
</evidence>
<evidence type="ECO:0000313" key="1">
    <source>
        <dbReference type="EMBL" id="KAB8213471.1"/>
    </source>
</evidence>
<proteinExistence type="predicted"/>
<reference evidence="1 2" key="1">
    <citation type="submission" date="2019-04" db="EMBL/GenBank/DDBJ databases">
        <title>Fungal friends and foes A comparative genomics study of 23 Aspergillus species from section Flavi.</title>
        <authorList>
            <consortium name="DOE Joint Genome Institute"/>
            <person name="Kjaerbolling I."/>
            <person name="Vesth T.C."/>
            <person name="Frisvad J.C."/>
            <person name="Nybo J.L."/>
            <person name="Theobald S."/>
            <person name="Kildgaard S."/>
            <person name="Petersen T.I."/>
            <person name="Kuo A."/>
            <person name="Sato A."/>
            <person name="Lyhne E.K."/>
            <person name="Kogle M.E."/>
            <person name="Wiebenga A."/>
            <person name="Kun R.S."/>
            <person name="Lubbers R.J."/>
            <person name="Makela M.R."/>
            <person name="Barry K."/>
            <person name="Chovatia M."/>
            <person name="Clum A."/>
            <person name="Daum C."/>
            <person name="Haridas S."/>
            <person name="He G."/>
            <person name="LaButti K."/>
            <person name="Lipzen A."/>
            <person name="Mondo S."/>
            <person name="Pangilinan J."/>
            <person name="Riley R."/>
            <person name="Salamov A."/>
            <person name="Simmons B.A."/>
            <person name="Magnuson J.K."/>
            <person name="Henrissat B."/>
            <person name="Mortensen U.H."/>
            <person name="Larsen T.O."/>
            <person name="De vries R.P."/>
            <person name="Grigoriev I.V."/>
            <person name="Machida M."/>
            <person name="Baker S.E."/>
            <person name="Andersen M.R."/>
        </authorList>
    </citation>
    <scope>NUCLEOTIDE SEQUENCE [LARGE SCALE GENOMIC DNA]</scope>
    <source>
        <strain evidence="1 2">CBS 126849</strain>
    </source>
</reference>
<organism evidence="1 2">
    <name type="scientific">Aspergillus novoparasiticus</name>
    <dbReference type="NCBI Taxonomy" id="986946"/>
    <lineage>
        <taxon>Eukaryota</taxon>
        <taxon>Fungi</taxon>
        <taxon>Dikarya</taxon>
        <taxon>Ascomycota</taxon>
        <taxon>Pezizomycotina</taxon>
        <taxon>Eurotiomycetes</taxon>
        <taxon>Eurotiomycetidae</taxon>
        <taxon>Eurotiales</taxon>
        <taxon>Aspergillaceae</taxon>
        <taxon>Aspergillus</taxon>
        <taxon>Aspergillus subgen. Circumdati</taxon>
    </lineage>
</organism>
<sequence length="217" mass="24138">MNELPNPADHLGLEPYGDPVWAMQNLGFQRYYRQGLPAEEAVRAVEEAYEHTKKYHESPTLHCLGDEECDAFLLSNAPGIEETIERALGIEFKKIVRQLPAIFRGESSQTSFRMAHPCGIVGDGLSVFGVVRGSATIVVYPGSHQNWESFMAEPTAPYEATLDNTQLLVVAGQTFVEIVPTGETLVVWWGFSRELILANAFSPFALPLMVFHPWGRS</sequence>
<dbReference type="AlphaFoldDB" id="A0A5N6E7D4"/>
<dbReference type="Proteomes" id="UP000326799">
    <property type="component" value="Unassembled WGS sequence"/>
</dbReference>
<gene>
    <name evidence="1" type="ORF">BDV33DRAFT_229469</name>
</gene>
<protein>
    <submittedName>
        <fullName evidence="1">Uncharacterized protein</fullName>
    </submittedName>
</protein>
<keyword evidence="2" id="KW-1185">Reference proteome</keyword>
<dbReference type="EMBL" id="ML733607">
    <property type="protein sequence ID" value="KAB8213471.1"/>
    <property type="molecule type" value="Genomic_DNA"/>
</dbReference>
<name>A0A5N6E7D4_9EURO</name>